<dbReference type="InterPro" id="IPR005024">
    <property type="entry name" value="Snf7_fam"/>
</dbReference>
<name>A0A9W7EGS2_9STRA</name>
<proteinExistence type="predicted"/>
<accession>A0A9W7EGS2</accession>
<dbReference type="Gene3D" id="6.10.140.1230">
    <property type="match status" value="1"/>
</dbReference>
<dbReference type="Pfam" id="PF03357">
    <property type="entry name" value="Snf7"/>
    <property type="match status" value="1"/>
</dbReference>
<reference evidence="2" key="1">
    <citation type="submission" date="2022-07" db="EMBL/GenBank/DDBJ databases">
        <title>Genome analysis of Parmales, a sister group of diatoms, reveals the evolutionary specialization of diatoms from phago-mixotrophs to photoautotrophs.</title>
        <authorList>
            <person name="Ban H."/>
            <person name="Sato S."/>
            <person name="Yoshikawa S."/>
            <person name="Kazumasa Y."/>
            <person name="Nakamura Y."/>
            <person name="Ichinomiya M."/>
            <person name="Saitoh K."/>
            <person name="Sato N."/>
            <person name="Blanc-Mathieu R."/>
            <person name="Endo H."/>
            <person name="Kuwata A."/>
            <person name="Ogata H."/>
        </authorList>
    </citation>
    <scope>NUCLEOTIDE SEQUENCE</scope>
</reference>
<sequence>MSWFSKKPTPEEAAKAAKKEVRSSQRDIDKEIRELERSEKKVMADIKKRAKVAANNKDSTLRTLASQLVQIKSQREKLLKARAQMGAMGMKASAMKTQVAMSKAIGSVAGTMKVANDAVSASNMSASFAEFAKQSVKMDLSEEMMNDALADAFDGDGVEEEADEITGQVLAELGLQLDGQMTDAPTSKLPVAEKEKAGEDAAAAEFLASELPDLQARLNAL</sequence>
<dbReference type="AlphaFoldDB" id="A0A9W7EGS2"/>
<protein>
    <submittedName>
        <fullName evidence="2">Uncharacterized protein</fullName>
    </submittedName>
</protein>
<comment type="caution">
    <text evidence="2">The sequence shown here is derived from an EMBL/GenBank/DDBJ whole genome shotgun (WGS) entry which is preliminary data.</text>
</comment>
<gene>
    <name evidence="2" type="ORF">TrRE_jg7747</name>
</gene>
<dbReference type="OrthoDB" id="5594417at2759"/>
<dbReference type="EMBL" id="BRXZ01001656">
    <property type="protein sequence ID" value="GMH76108.1"/>
    <property type="molecule type" value="Genomic_DNA"/>
</dbReference>
<evidence type="ECO:0000313" key="3">
    <source>
        <dbReference type="Proteomes" id="UP001165082"/>
    </source>
</evidence>
<evidence type="ECO:0000313" key="2">
    <source>
        <dbReference type="EMBL" id="GMH76108.1"/>
    </source>
</evidence>
<dbReference type="PANTHER" id="PTHR10476">
    <property type="entry name" value="CHARGED MULTIVESICULAR BODY PROTEIN"/>
    <property type="match status" value="1"/>
</dbReference>
<organism evidence="2 3">
    <name type="scientific">Triparma retinervis</name>
    <dbReference type="NCBI Taxonomy" id="2557542"/>
    <lineage>
        <taxon>Eukaryota</taxon>
        <taxon>Sar</taxon>
        <taxon>Stramenopiles</taxon>
        <taxon>Ochrophyta</taxon>
        <taxon>Bolidophyceae</taxon>
        <taxon>Parmales</taxon>
        <taxon>Triparmaceae</taxon>
        <taxon>Triparma</taxon>
    </lineage>
</organism>
<dbReference type="Proteomes" id="UP001165082">
    <property type="component" value="Unassembled WGS sequence"/>
</dbReference>
<feature type="region of interest" description="Disordered" evidence="1">
    <location>
        <begin position="1"/>
        <end position="28"/>
    </location>
</feature>
<dbReference type="GO" id="GO:0007034">
    <property type="term" value="P:vacuolar transport"/>
    <property type="evidence" value="ECO:0007669"/>
    <property type="project" value="InterPro"/>
</dbReference>
<evidence type="ECO:0000256" key="1">
    <source>
        <dbReference type="SAM" id="MobiDB-lite"/>
    </source>
</evidence>
<feature type="compositionally biased region" description="Basic and acidic residues" evidence="1">
    <location>
        <begin position="8"/>
        <end position="28"/>
    </location>
</feature>
<keyword evidence="3" id="KW-1185">Reference proteome</keyword>